<name>A0A1G2C2J3_9BACT</name>
<dbReference type="Proteomes" id="UP000177626">
    <property type="component" value="Unassembled WGS sequence"/>
</dbReference>
<protein>
    <recommendedName>
        <fullName evidence="5">Glycosyl transferase family 1 domain-containing protein</fullName>
    </recommendedName>
</protein>
<reference evidence="3 4" key="1">
    <citation type="journal article" date="2016" name="Nat. Commun.">
        <title>Thousands of microbial genomes shed light on interconnected biogeochemical processes in an aquifer system.</title>
        <authorList>
            <person name="Anantharaman K."/>
            <person name="Brown C.T."/>
            <person name="Hug L.A."/>
            <person name="Sharon I."/>
            <person name="Castelle C.J."/>
            <person name="Probst A.J."/>
            <person name="Thomas B.C."/>
            <person name="Singh A."/>
            <person name="Wilkins M.J."/>
            <person name="Karaoz U."/>
            <person name="Brodie E.L."/>
            <person name="Williams K.H."/>
            <person name="Hubbard S.S."/>
            <person name="Banfield J.F."/>
        </authorList>
    </citation>
    <scope>NUCLEOTIDE SEQUENCE [LARGE SCALE GENOMIC DNA]</scope>
</reference>
<proteinExistence type="predicted"/>
<dbReference type="Pfam" id="PF00534">
    <property type="entry name" value="Glycos_transf_1"/>
    <property type="match status" value="1"/>
</dbReference>
<dbReference type="EMBL" id="MHKQ01000005">
    <property type="protein sequence ID" value="OGY94657.1"/>
    <property type="molecule type" value="Genomic_DNA"/>
</dbReference>
<accession>A0A1G2C2J3</accession>
<dbReference type="InterPro" id="IPR028098">
    <property type="entry name" value="Glyco_trans_4-like_N"/>
</dbReference>
<comment type="caution">
    <text evidence="3">The sequence shown here is derived from an EMBL/GenBank/DDBJ whole genome shotgun (WGS) entry which is preliminary data.</text>
</comment>
<dbReference type="AlphaFoldDB" id="A0A1G2C2J3"/>
<dbReference type="CDD" id="cd03801">
    <property type="entry name" value="GT4_PimA-like"/>
    <property type="match status" value="1"/>
</dbReference>
<evidence type="ECO:0000313" key="3">
    <source>
        <dbReference type="EMBL" id="OGY94657.1"/>
    </source>
</evidence>
<feature type="domain" description="Glycosyl transferase family 1" evidence="1">
    <location>
        <begin position="173"/>
        <end position="343"/>
    </location>
</feature>
<gene>
    <name evidence="3" type="ORF">A2406_02425</name>
</gene>
<evidence type="ECO:0000313" key="4">
    <source>
        <dbReference type="Proteomes" id="UP000177626"/>
    </source>
</evidence>
<sequence length="362" mass="41323">MKKTLVLTHEYYPFKGGVARYCHNLFKFFKNEEYLVVTDNLEVSSQKNIINTRLTWPYLKPSWLLAYFKLKKIIKNNQLEQIFTPNILPLGSLAYFLKVPYIISLHGLDINLAMANKPKLTRKILTGAKAVIANTENTAKITRDFLGQADFKIKVLYPSVDFDTSYDPIKLEAFRKKLGIGEEKIIMTLGRLNKRKGQDLVIEALAQLQNDYNFKYFIIGRGSENKNLELLIDKHKLSKQVFIFDNIDDEDLIYFFKLADYFVLPHRQSGHDIEGFGTVFLEAALCNLPIISGDSGGVKEIFNKPDQALLIPSDDLKALIKAIKFLLNNPLEADKLAQAAQQRAKQFKGSKAQSLILKEILK</sequence>
<dbReference type="GO" id="GO:0016757">
    <property type="term" value="F:glycosyltransferase activity"/>
    <property type="evidence" value="ECO:0007669"/>
    <property type="project" value="InterPro"/>
</dbReference>
<evidence type="ECO:0000259" key="2">
    <source>
        <dbReference type="Pfam" id="PF13439"/>
    </source>
</evidence>
<evidence type="ECO:0000259" key="1">
    <source>
        <dbReference type="Pfam" id="PF00534"/>
    </source>
</evidence>
<evidence type="ECO:0008006" key="5">
    <source>
        <dbReference type="Google" id="ProtNLM"/>
    </source>
</evidence>
<dbReference type="InterPro" id="IPR001296">
    <property type="entry name" value="Glyco_trans_1"/>
</dbReference>
<dbReference type="SUPFAM" id="SSF53756">
    <property type="entry name" value="UDP-Glycosyltransferase/glycogen phosphorylase"/>
    <property type="match status" value="1"/>
</dbReference>
<organism evidence="3 4">
    <name type="scientific">Candidatus Komeilibacteria bacterium RIFOXYC1_FULL_37_11</name>
    <dbReference type="NCBI Taxonomy" id="1798555"/>
    <lineage>
        <taxon>Bacteria</taxon>
        <taxon>Candidatus Komeiliibacteriota</taxon>
    </lineage>
</organism>
<dbReference type="PANTHER" id="PTHR12526">
    <property type="entry name" value="GLYCOSYLTRANSFERASE"/>
    <property type="match status" value="1"/>
</dbReference>
<dbReference type="Gene3D" id="3.40.50.2000">
    <property type="entry name" value="Glycogen Phosphorylase B"/>
    <property type="match status" value="2"/>
</dbReference>
<dbReference type="Pfam" id="PF13439">
    <property type="entry name" value="Glyco_transf_4"/>
    <property type="match status" value="1"/>
</dbReference>
<feature type="domain" description="Glycosyltransferase subfamily 4-like N-terminal" evidence="2">
    <location>
        <begin position="16"/>
        <end position="163"/>
    </location>
</feature>